<keyword evidence="2" id="KW-1185">Reference proteome</keyword>
<organism evidence="1 2">
    <name type="scientific">Pseudomonas knackmussii</name>
    <dbReference type="NCBI Taxonomy" id="65741"/>
    <lineage>
        <taxon>Bacteria</taxon>
        <taxon>Pseudomonadati</taxon>
        <taxon>Pseudomonadota</taxon>
        <taxon>Gammaproteobacteria</taxon>
        <taxon>Pseudomonadales</taxon>
        <taxon>Pseudomonadaceae</taxon>
        <taxon>Pseudomonas</taxon>
    </lineage>
</organism>
<accession>A0ABY4KT46</accession>
<reference evidence="1 2" key="1">
    <citation type="submission" date="2022-04" db="EMBL/GenBank/DDBJ databases">
        <title>Pseudomonas knackmussii B09-2.</title>
        <authorList>
            <person name="Deng Y."/>
        </authorList>
    </citation>
    <scope>NUCLEOTIDE SEQUENCE [LARGE SCALE GENOMIC DNA]</scope>
    <source>
        <strain evidence="1 2">B09-2</strain>
    </source>
</reference>
<evidence type="ECO:0000313" key="2">
    <source>
        <dbReference type="Proteomes" id="UP000831189"/>
    </source>
</evidence>
<dbReference type="EMBL" id="CP096208">
    <property type="protein sequence ID" value="UPQ83610.1"/>
    <property type="molecule type" value="Genomic_DNA"/>
</dbReference>
<dbReference type="Proteomes" id="UP000831189">
    <property type="component" value="Chromosome"/>
</dbReference>
<sequence length="300" mass="33966">MSMVNNAHAGSSLVLLNLIDRVLVRKGKPISRVDILEILRPDFLPKSENAQKRFEWNLDFWIKEGLWLQDEAGEISVPEGATDRNLAHRVLALIIENTREGTDQTILDDKRVEPFFRAMTCLLVQQGYTFMGGEVVLPGINGNAQEAVNRWLPGERGLNLTNELSTFLQYGDFLGFLEPFRGGYIVDPTRAIEPFLESLFSVEKKLSLRVFIERLAVQIPLLDGGRLRCLLEPLMQELGWQPRDAHHVSPALSHALVRLESSFRLRFERASDDASSMELQLPGEVRRFVSEVVYVPVVTA</sequence>
<evidence type="ECO:0000313" key="1">
    <source>
        <dbReference type="EMBL" id="UPQ83610.1"/>
    </source>
</evidence>
<name>A0ABY4KT46_9PSED</name>
<proteinExistence type="predicted"/>
<dbReference type="InterPro" id="IPR049812">
    <property type="entry name" value="DpdG-like"/>
</dbReference>
<dbReference type="NCBIfam" id="NF041064">
    <property type="entry name" value="DpdG"/>
    <property type="match status" value="1"/>
</dbReference>
<protein>
    <submittedName>
        <fullName evidence="1">Uncharacterized protein</fullName>
    </submittedName>
</protein>
<gene>
    <name evidence="1" type="ORF">M0M42_04165</name>
</gene>